<comment type="caution">
    <text evidence="1">The sequence shown here is derived from an EMBL/GenBank/DDBJ whole genome shotgun (WGS) entry which is preliminary data.</text>
</comment>
<evidence type="ECO:0000313" key="2">
    <source>
        <dbReference type="Proteomes" id="UP000292085"/>
    </source>
</evidence>
<gene>
    <name evidence="1" type="ORF">EWE75_05195</name>
</gene>
<name>A0A4V2DDP3_9SPHN</name>
<evidence type="ECO:0000313" key="1">
    <source>
        <dbReference type="EMBL" id="RZF65688.1"/>
    </source>
</evidence>
<accession>A0A4V2DDP3</accession>
<protein>
    <submittedName>
        <fullName evidence="1">Uncharacterized protein</fullName>
    </submittedName>
</protein>
<keyword evidence="2" id="KW-1185">Reference proteome</keyword>
<dbReference type="RefSeq" id="WP_130155619.1">
    <property type="nucleotide sequence ID" value="NZ_SGIS01000005.1"/>
</dbReference>
<proteinExistence type="predicted"/>
<reference evidence="1 2" key="1">
    <citation type="submission" date="2019-02" db="EMBL/GenBank/DDBJ databases">
        <authorList>
            <person name="Li Y."/>
        </authorList>
    </citation>
    <scope>NUCLEOTIDE SEQUENCE [LARGE SCALE GENOMIC DNA]</scope>
    <source>
        <strain evidence="1 2">3-7</strain>
    </source>
</reference>
<sequence>MKPLCAVLGHRRSRRRVWHDHVDLRALCVRCGTPLIRSVDKGWRAFVPSDDHPDRISRESYREQMKREAELHAAGPHDPEQWARLLIATLGDPARAAAANPATIFERLIVDLQSEPAFVEAVVTGRLDLPARAAVGSACGRLIGAPRPLPLQFVDPLARYLFARAQSAQPGTPQMSAVTQT</sequence>
<organism evidence="1 2">
    <name type="scientific">Sphingomonas populi</name>
    <dbReference type="NCBI Taxonomy" id="2484750"/>
    <lineage>
        <taxon>Bacteria</taxon>
        <taxon>Pseudomonadati</taxon>
        <taxon>Pseudomonadota</taxon>
        <taxon>Alphaproteobacteria</taxon>
        <taxon>Sphingomonadales</taxon>
        <taxon>Sphingomonadaceae</taxon>
        <taxon>Sphingomonas</taxon>
    </lineage>
</organism>
<dbReference type="OrthoDB" id="7585898at2"/>
<dbReference type="AlphaFoldDB" id="A0A4V2DDP3"/>
<dbReference type="Proteomes" id="UP000292085">
    <property type="component" value="Unassembled WGS sequence"/>
</dbReference>
<dbReference type="EMBL" id="SGIS01000005">
    <property type="protein sequence ID" value="RZF65688.1"/>
    <property type="molecule type" value="Genomic_DNA"/>
</dbReference>